<protein>
    <submittedName>
        <fullName evidence="1">Uncharacterized protein</fullName>
    </submittedName>
</protein>
<reference evidence="2" key="1">
    <citation type="submission" date="2017-03" db="EMBL/GenBank/DDBJ databases">
        <title>Phytopthora megakarya and P. palmivora, two closely related causual agents of cacao black pod achieved similar genome size and gene model numbers by different mechanisms.</title>
        <authorList>
            <person name="Ali S."/>
            <person name="Shao J."/>
            <person name="Larry D.J."/>
            <person name="Kronmiller B."/>
            <person name="Shen D."/>
            <person name="Strem M.D."/>
            <person name="Melnick R.L."/>
            <person name="Guiltinan M.J."/>
            <person name="Tyler B.M."/>
            <person name="Meinhardt L.W."/>
            <person name="Bailey B.A."/>
        </authorList>
    </citation>
    <scope>NUCLEOTIDE SEQUENCE [LARGE SCALE GENOMIC DNA]</scope>
    <source>
        <strain evidence="2">zdho120</strain>
    </source>
</reference>
<gene>
    <name evidence="1" type="ORF">PHMEG_00024053</name>
</gene>
<accession>A0A225VFD4</accession>
<evidence type="ECO:0000313" key="1">
    <source>
        <dbReference type="EMBL" id="OWZ04103.1"/>
    </source>
</evidence>
<proteinExistence type="predicted"/>
<dbReference type="OrthoDB" id="129776at2759"/>
<keyword evidence="2" id="KW-1185">Reference proteome</keyword>
<organism evidence="1 2">
    <name type="scientific">Phytophthora megakarya</name>
    <dbReference type="NCBI Taxonomy" id="4795"/>
    <lineage>
        <taxon>Eukaryota</taxon>
        <taxon>Sar</taxon>
        <taxon>Stramenopiles</taxon>
        <taxon>Oomycota</taxon>
        <taxon>Peronosporomycetes</taxon>
        <taxon>Peronosporales</taxon>
        <taxon>Peronosporaceae</taxon>
        <taxon>Phytophthora</taxon>
    </lineage>
</organism>
<evidence type="ECO:0000313" key="2">
    <source>
        <dbReference type="Proteomes" id="UP000198211"/>
    </source>
</evidence>
<dbReference type="AlphaFoldDB" id="A0A225VFD4"/>
<name>A0A225VFD4_9STRA</name>
<comment type="caution">
    <text evidence="1">The sequence shown here is derived from an EMBL/GenBank/DDBJ whole genome shotgun (WGS) entry which is preliminary data.</text>
</comment>
<dbReference type="Proteomes" id="UP000198211">
    <property type="component" value="Unassembled WGS sequence"/>
</dbReference>
<dbReference type="EMBL" id="NBNE01005148">
    <property type="protein sequence ID" value="OWZ04103.1"/>
    <property type="molecule type" value="Genomic_DNA"/>
</dbReference>
<sequence length="160" mass="17472">MGLRSDISRLSEALKDSEDTVAEQVEHAEKAEVFCVQASNEANDVDSMLLKEPQAFALMGKRLHLAQGSIAHHAEILDSFKKQLAAAESKFTSSLQLLRVERELFKAGLVGYTAQAKELNRRLKEAHLANHGLDTDSLELAYAGISAGDIDWKLIGLGPT</sequence>